<feature type="compositionally biased region" description="Basic and acidic residues" evidence="1">
    <location>
        <begin position="190"/>
        <end position="201"/>
    </location>
</feature>
<proteinExistence type="predicted"/>
<feature type="transmembrane region" description="Helical" evidence="2">
    <location>
        <begin position="51"/>
        <end position="71"/>
    </location>
</feature>
<feature type="transmembrane region" description="Helical" evidence="2">
    <location>
        <begin position="12"/>
        <end position="31"/>
    </location>
</feature>
<dbReference type="EMBL" id="PDUD01000010">
    <property type="protein sequence ID" value="PHN07296.1"/>
    <property type="molecule type" value="Genomic_DNA"/>
</dbReference>
<accession>A0A2D0NFZ1</accession>
<feature type="transmembrane region" description="Helical" evidence="2">
    <location>
        <begin position="91"/>
        <end position="115"/>
    </location>
</feature>
<dbReference type="OrthoDB" id="1444868at2"/>
<dbReference type="InterPro" id="IPR036259">
    <property type="entry name" value="MFS_trans_sf"/>
</dbReference>
<keyword evidence="2" id="KW-0812">Transmembrane</keyword>
<sequence>MTSYKSIDLNRALVGGAIAAIMVFLGSFLVGRLGQSEAFVALKEMRPSLRFVSSAVLTATSTILALLLTLLSFSSNTDKDLKSDHYERIKWIARLCTIAFSAAIILLMCMTLPLNNSEEKLQTWYRTLYYFFIVYGALLGGIMISIVLMLYQAANAIILIFQPGKKADHLLSSKDSEEQEDDSQADEQDNGQKREKEEATA</sequence>
<reference evidence="3 4" key="1">
    <citation type="submission" date="2017-10" db="EMBL/GenBank/DDBJ databases">
        <title>The draft genome sequence of Lewinella nigricans NBRC 102662.</title>
        <authorList>
            <person name="Wang K."/>
        </authorList>
    </citation>
    <scope>NUCLEOTIDE SEQUENCE [LARGE SCALE GENOMIC DNA]</scope>
    <source>
        <strain evidence="3 4">NBRC 102662</strain>
    </source>
</reference>
<keyword evidence="2" id="KW-0472">Membrane</keyword>
<feature type="compositionally biased region" description="Acidic residues" evidence="1">
    <location>
        <begin position="177"/>
        <end position="189"/>
    </location>
</feature>
<organism evidence="3 4">
    <name type="scientific">Flavilitoribacter nigricans (strain ATCC 23147 / DSM 23189 / NBRC 102662 / NCIMB 1420 / SS-2)</name>
    <name type="common">Lewinella nigricans</name>
    <dbReference type="NCBI Taxonomy" id="1122177"/>
    <lineage>
        <taxon>Bacteria</taxon>
        <taxon>Pseudomonadati</taxon>
        <taxon>Bacteroidota</taxon>
        <taxon>Saprospiria</taxon>
        <taxon>Saprospirales</taxon>
        <taxon>Lewinellaceae</taxon>
        <taxon>Flavilitoribacter</taxon>
    </lineage>
</organism>
<dbReference type="AlphaFoldDB" id="A0A2D0NFZ1"/>
<dbReference type="RefSeq" id="WP_099149226.1">
    <property type="nucleotide sequence ID" value="NZ_PDUD01000010.1"/>
</dbReference>
<keyword evidence="4" id="KW-1185">Reference proteome</keyword>
<evidence type="ECO:0000256" key="2">
    <source>
        <dbReference type="SAM" id="Phobius"/>
    </source>
</evidence>
<dbReference type="Proteomes" id="UP000223913">
    <property type="component" value="Unassembled WGS sequence"/>
</dbReference>
<name>A0A2D0NFZ1_FLAN2</name>
<evidence type="ECO:0008006" key="5">
    <source>
        <dbReference type="Google" id="ProtNLM"/>
    </source>
</evidence>
<feature type="region of interest" description="Disordered" evidence="1">
    <location>
        <begin position="171"/>
        <end position="201"/>
    </location>
</feature>
<evidence type="ECO:0000313" key="3">
    <source>
        <dbReference type="EMBL" id="PHN07296.1"/>
    </source>
</evidence>
<comment type="caution">
    <text evidence="3">The sequence shown here is derived from an EMBL/GenBank/DDBJ whole genome shotgun (WGS) entry which is preliminary data.</text>
</comment>
<evidence type="ECO:0000313" key="4">
    <source>
        <dbReference type="Proteomes" id="UP000223913"/>
    </source>
</evidence>
<dbReference type="SUPFAM" id="SSF103473">
    <property type="entry name" value="MFS general substrate transporter"/>
    <property type="match status" value="1"/>
</dbReference>
<evidence type="ECO:0000256" key="1">
    <source>
        <dbReference type="SAM" id="MobiDB-lite"/>
    </source>
</evidence>
<protein>
    <recommendedName>
        <fullName evidence="5">DUF2254 domain-containing protein</fullName>
    </recommendedName>
</protein>
<feature type="transmembrane region" description="Helical" evidence="2">
    <location>
        <begin position="127"/>
        <end position="151"/>
    </location>
</feature>
<gene>
    <name evidence="3" type="ORF">CRP01_06605</name>
</gene>
<keyword evidence="2" id="KW-1133">Transmembrane helix</keyword>